<feature type="signal peptide" evidence="4">
    <location>
        <begin position="1"/>
        <end position="21"/>
    </location>
</feature>
<accession>A0ABQ6Y3V3</accession>
<evidence type="ECO:0000256" key="4">
    <source>
        <dbReference type="SAM" id="SignalP"/>
    </source>
</evidence>
<evidence type="ECO:0000313" key="6">
    <source>
        <dbReference type="Proteomes" id="UP000771797"/>
    </source>
</evidence>
<sequence>MKSLSAACLLCALALAGCTLGPDYRTPDSAIPARFQYQDGWRTMPEQPWVAQGTWWEAFDDPVLTDLIEQADQASQTLAQAEARFRAAEAQWRLARGEYSPQLDASVSGTRSGGSDTDPGNLFSGRLDISWAPDLWGRVRRQVEAERAGLAASAADIAAARLTLQVAVVQGYVRIRALDSRTDHGGI</sequence>
<gene>
    <name evidence="5" type="ORF">A6D6_03641</name>
</gene>
<reference evidence="5 6" key="1">
    <citation type="submission" date="2012-09" db="EMBL/GenBank/DDBJ databases">
        <title>Genome Sequence of alkane-degrading Bacterium Alcanivorax sp. 6-D-6.</title>
        <authorList>
            <person name="Lai Q."/>
            <person name="Shao Z."/>
        </authorList>
    </citation>
    <scope>NUCLEOTIDE SEQUENCE [LARGE SCALE GENOMIC DNA]</scope>
    <source>
        <strain evidence="5 6">6-D-6</strain>
    </source>
</reference>
<proteinExistence type="inferred from homology"/>
<dbReference type="SUPFAM" id="SSF56954">
    <property type="entry name" value="Outer membrane efflux proteins (OEP)"/>
    <property type="match status" value="1"/>
</dbReference>
<feature type="chain" id="PRO_5046339461" evidence="4">
    <location>
        <begin position="22"/>
        <end position="187"/>
    </location>
</feature>
<evidence type="ECO:0000256" key="3">
    <source>
        <dbReference type="SAM" id="MobiDB-lite"/>
    </source>
</evidence>
<dbReference type="RefSeq" id="WP_255461665.1">
    <property type="nucleotide sequence ID" value="NZ_AQPF01000047.1"/>
</dbReference>
<dbReference type="EMBL" id="AQPF01000047">
    <property type="protein sequence ID" value="KAF0803750.1"/>
    <property type="molecule type" value="Genomic_DNA"/>
</dbReference>
<dbReference type="Gene3D" id="1.20.1600.10">
    <property type="entry name" value="Outer membrane efflux proteins (OEP)"/>
    <property type="match status" value="1"/>
</dbReference>
<evidence type="ECO:0000256" key="1">
    <source>
        <dbReference type="ARBA" id="ARBA00007613"/>
    </source>
</evidence>
<name>A0ABQ6Y3V3_9GAMM</name>
<comment type="similarity">
    <text evidence="1">Belongs to the outer membrane factor (OMF) (TC 1.B.17) family.</text>
</comment>
<feature type="coiled-coil region" evidence="2">
    <location>
        <begin position="64"/>
        <end position="91"/>
    </location>
</feature>
<keyword evidence="6" id="KW-1185">Reference proteome</keyword>
<dbReference type="PROSITE" id="PS51257">
    <property type="entry name" value="PROKAR_LIPOPROTEIN"/>
    <property type="match status" value="1"/>
</dbReference>
<keyword evidence="5" id="KW-0449">Lipoprotein</keyword>
<feature type="compositionally biased region" description="Polar residues" evidence="3">
    <location>
        <begin position="104"/>
        <end position="115"/>
    </location>
</feature>
<comment type="caution">
    <text evidence="5">The sequence shown here is derived from an EMBL/GenBank/DDBJ whole genome shotgun (WGS) entry which is preliminary data.</text>
</comment>
<dbReference type="InterPro" id="IPR010131">
    <property type="entry name" value="MdtP/NodT-like"/>
</dbReference>
<dbReference type="InterPro" id="IPR003423">
    <property type="entry name" value="OMP_efflux"/>
</dbReference>
<protein>
    <submittedName>
        <fullName evidence="5">RND efflux system, outer membrane lipoprotein, NodT</fullName>
    </submittedName>
</protein>
<evidence type="ECO:0000313" key="5">
    <source>
        <dbReference type="EMBL" id="KAF0803750.1"/>
    </source>
</evidence>
<dbReference type="Pfam" id="PF02321">
    <property type="entry name" value="OEP"/>
    <property type="match status" value="1"/>
</dbReference>
<keyword evidence="2" id="KW-0175">Coiled coil</keyword>
<dbReference type="PANTHER" id="PTHR30203">
    <property type="entry name" value="OUTER MEMBRANE CATION EFFLUX PROTEIN"/>
    <property type="match status" value="1"/>
</dbReference>
<evidence type="ECO:0000256" key="2">
    <source>
        <dbReference type="SAM" id="Coils"/>
    </source>
</evidence>
<dbReference type="Proteomes" id="UP000771797">
    <property type="component" value="Unassembled WGS sequence"/>
</dbReference>
<dbReference type="PANTHER" id="PTHR30203:SF33">
    <property type="entry name" value="BLR4455 PROTEIN"/>
    <property type="match status" value="1"/>
</dbReference>
<organism evidence="5 6">
    <name type="scientific">Alcanivorax xiamenensis</name>
    <dbReference type="NCBI Taxonomy" id="1177156"/>
    <lineage>
        <taxon>Bacteria</taxon>
        <taxon>Pseudomonadati</taxon>
        <taxon>Pseudomonadota</taxon>
        <taxon>Gammaproteobacteria</taxon>
        <taxon>Oceanospirillales</taxon>
        <taxon>Alcanivoracaceae</taxon>
        <taxon>Alcanivorax</taxon>
    </lineage>
</organism>
<feature type="region of interest" description="Disordered" evidence="3">
    <location>
        <begin position="104"/>
        <end position="123"/>
    </location>
</feature>
<keyword evidence="4" id="KW-0732">Signal</keyword>